<dbReference type="Gene3D" id="3.40.1190.20">
    <property type="match status" value="1"/>
</dbReference>
<dbReference type="Proteomes" id="UP000294547">
    <property type="component" value="Unassembled WGS sequence"/>
</dbReference>
<dbReference type="InterPro" id="IPR029056">
    <property type="entry name" value="Ribokinase-like"/>
</dbReference>
<evidence type="ECO:0000256" key="3">
    <source>
        <dbReference type="ARBA" id="ARBA00022777"/>
    </source>
</evidence>
<evidence type="ECO:0000259" key="4">
    <source>
        <dbReference type="Pfam" id="PF00294"/>
    </source>
</evidence>
<reference evidence="5 6" key="1">
    <citation type="submission" date="2019-03" db="EMBL/GenBank/DDBJ databases">
        <title>Genomic Encyclopedia of Type Strains, Phase IV (KMG-IV): sequencing the most valuable type-strain genomes for metagenomic binning, comparative biology and taxonomic classification.</title>
        <authorList>
            <person name="Goeker M."/>
        </authorList>
    </citation>
    <scope>NUCLEOTIDE SEQUENCE [LARGE SCALE GENOMIC DNA]</scope>
    <source>
        <strain evidence="5 6">DSM 102969</strain>
    </source>
</reference>
<dbReference type="EMBL" id="SNXY01000011">
    <property type="protein sequence ID" value="TDP81909.1"/>
    <property type="molecule type" value="Genomic_DNA"/>
</dbReference>
<comment type="caution">
    <text evidence="5">The sequence shown here is derived from an EMBL/GenBank/DDBJ whole genome shotgun (WGS) entry which is preliminary data.</text>
</comment>
<proteinExistence type="inferred from homology"/>
<dbReference type="OrthoDB" id="9776822at2"/>
<evidence type="ECO:0000313" key="6">
    <source>
        <dbReference type="Proteomes" id="UP000294547"/>
    </source>
</evidence>
<keyword evidence="6" id="KW-1185">Reference proteome</keyword>
<dbReference type="GO" id="GO:0042840">
    <property type="term" value="P:D-glucuronate catabolic process"/>
    <property type="evidence" value="ECO:0007669"/>
    <property type="project" value="TreeGrafter"/>
</dbReference>
<keyword evidence="2" id="KW-0808">Transferase</keyword>
<gene>
    <name evidence="5" type="ORF">EDD54_4169</name>
</gene>
<organism evidence="5 6">
    <name type="scientific">Oharaeibacter diazotrophicus</name>
    <dbReference type="NCBI Taxonomy" id="1920512"/>
    <lineage>
        <taxon>Bacteria</taxon>
        <taxon>Pseudomonadati</taxon>
        <taxon>Pseudomonadota</taxon>
        <taxon>Alphaproteobacteria</taxon>
        <taxon>Hyphomicrobiales</taxon>
        <taxon>Pleomorphomonadaceae</taxon>
        <taxon>Oharaeibacter</taxon>
    </lineage>
</organism>
<dbReference type="AlphaFoldDB" id="A0A4R6R7M2"/>
<dbReference type="PANTHER" id="PTHR43085">
    <property type="entry name" value="HEXOKINASE FAMILY MEMBER"/>
    <property type="match status" value="1"/>
</dbReference>
<protein>
    <submittedName>
        <fullName evidence="5">2-keto-3-deoxygluconate kinase</fullName>
    </submittedName>
</protein>
<dbReference type="InterPro" id="IPR002173">
    <property type="entry name" value="Carboh/pur_kinase_PfkB_CS"/>
</dbReference>
<dbReference type="CDD" id="cd01166">
    <property type="entry name" value="KdgK"/>
    <property type="match status" value="1"/>
</dbReference>
<comment type="similarity">
    <text evidence="1">Belongs to the carbohydrate kinase PfkB family.</text>
</comment>
<dbReference type="GO" id="GO:0008673">
    <property type="term" value="F:2-dehydro-3-deoxygluconokinase activity"/>
    <property type="evidence" value="ECO:0007669"/>
    <property type="project" value="TreeGrafter"/>
</dbReference>
<dbReference type="InterPro" id="IPR011611">
    <property type="entry name" value="PfkB_dom"/>
</dbReference>
<evidence type="ECO:0000313" key="5">
    <source>
        <dbReference type="EMBL" id="TDP81909.1"/>
    </source>
</evidence>
<sequence length="309" mass="32105">MAKVFASIGECMVELSGAGDGLYRRGFAGDTLNTAWGVRGLSPDDAVSVRYVSRVGTDALSDEMVRFAAAAGIDTAHVGRDPVRTVGLYMITLQGAERSFSYWRDAAAARRLAADRGALEAALADADMVYFSGITLAILPPEDRPTLFTALADARARGAVIAFDANVRLRLWPDADAARAGLSDGYRAATIALPTHPDERDLFGDRSPEATARRIAALGVPEVVVKDGADPATLFADGGLTSHPAERVDDAVDTTGAGDGFNAGYLAARLAGRSPVEAALLGHRVAARIIRSRGALIGLDALAAVAAGA</sequence>
<evidence type="ECO:0000256" key="1">
    <source>
        <dbReference type="ARBA" id="ARBA00010688"/>
    </source>
</evidence>
<dbReference type="InterPro" id="IPR050306">
    <property type="entry name" value="PfkB_Carbo_kinase"/>
</dbReference>
<dbReference type="PROSITE" id="PS00584">
    <property type="entry name" value="PFKB_KINASES_2"/>
    <property type="match status" value="1"/>
</dbReference>
<feature type="domain" description="Carbohydrate kinase PfkB" evidence="4">
    <location>
        <begin position="6"/>
        <end position="298"/>
    </location>
</feature>
<dbReference type="PANTHER" id="PTHR43085:SF15">
    <property type="entry name" value="2-DEHYDRO-3-DEOXYGLUCONOKINASE"/>
    <property type="match status" value="1"/>
</dbReference>
<evidence type="ECO:0000256" key="2">
    <source>
        <dbReference type="ARBA" id="ARBA00022679"/>
    </source>
</evidence>
<dbReference type="RefSeq" id="WP_126540496.1">
    <property type="nucleotide sequence ID" value="NZ_BSPM01000002.1"/>
</dbReference>
<accession>A0A4R6R7M2</accession>
<dbReference type="GO" id="GO:0005829">
    <property type="term" value="C:cytosol"/>
    <property type="evidence" value="ECO:0007669"/>
    <property type="project" value="TreeGrafter"/>
</dbReference>
<keyword evidence="3 5" id="KW-0418">Kinase</keyword>
<dbReference type="GO" id="GO:0006974">
    <property type="term" value="P:DNA damage response"/>
    <property type="evidence" value="ECO:0007669"/>
    <property type="project" value="TreeGrafter"/>
</dbReference>
<dbReference type="SUPFAM" id="SSF53613">
    <property type="entry name" value="Ribokinase-like"/>
    <property type="match status" value="1"/>
</dbReference>
<dbReference type="GO" id="GO:0019698">
    <property type="term" value="P:D-galacturonate catabolic process"/>
    <property type="evidence" value="ECO:0007669"/>
    <property type="project" value="TreeGrafter"/>
</dbReference>
<name>A0A4R6R7M2_9HYPH</name>
<dbReference type="Pfam" id="PF00294">
    <property type="entry name" value="PfkB"/>
    <property type="match status" value="1"/>
</dbReference>